<organism evidence="4 5">
    <name type="scientific">Ceratitis capitata</name>
    <name type="common">Mediterranean fruit fly</name>
    <name type="synonym">Tephritis capitata</name>
    <dbReference type="NCBI Taxonomy" id="7213"/>
    <lineage>
        <taxon>Eukaryota</taxon>
        <taxon>Metazoa</taxon>
        <taxon>Ecdysozoa</taxon>
        <taxon>Arthropoda</taxon>
        <taxon>Hexapoda</taxon>
        <taxon>Insecta</taxon>
        <taxon>Pterygota</taxon>
        <taxon>Neoptera</taxon>
        <taxon>Endopterygota</taxon>
        <taxon>Diptera</taxon>
        <taxon>Brachycera</taxon>
        <taxon>Muscomorpha</taxon>
        <taxon>Tephritoidea</taxon>
        <taxon>Tephritidae</taxon>
        <taxon>Ceratitis</taxon>
        <taxon>Ceratitis</taxon>
    </lineage>
</organism>
<dbReference type="InterPro" id="IPR027417">
    <property type="entry name" value="P-loop_NTPase"/>
</dbReference>
<comment type="caution">
    <text evidence="4">The sequence shown here is derived from an EMBL/GenBank/DDBJ whole genome shotgun (WGS) entry which is preliminary data.</text>
</comment>
<evidence type="ECO:0000259" key="3">
    <source>
        <dbReference type="Pfam" id="PF13087"/>
    </source>
</evidence>
<dbReference type="EMBL" id="CAJHJT010000056">
    <property type="protein sequence ID" value="CAD7012025.1"/>
    <property type="molecule type" value="Genomic_DNA"/>
</dbReference>
<dbReference type="GO" id="GO:0035194">
    <property type="term" value="P:regulatory ncRNA-mediated post-transcriptional gene silencing"/>
    <property type="evidence" value="ECO:0007669"/>
    <property type="project" value="TreeGrafter"/>
</dbReference>
<dbReference type="PANTHER" id="PTHR10887">
    <property type="entry name" value="DNA2/NAM7 HELICASE FAMILY"/>
    <property type="match status" value="1"/>
</dbReference>
<evidence type="ECO:0000259" key="2">
    <source>
        <dbReference type="Pfam" id="PF13086"/>
    </source>
</evidence>
<gene>
    <name evidence="4" type="ORF">CCAP1982_LOCUS20131</name>
</gene>
<dbReference type="Pfam" id="PF13087">
    <property type="entry name" value="AAA_12"/>
    <property type="match status" value="1"/>
</dbReference>
<dbReference type="GO" id="GO:0032574">
    <property type="term" value="F:5'-3' RNA helicase activity"/>
    <property type="evidence" value="ECO:0007669"/>
    <property type="project" value="InterPro"/>
</dbReference>
<dbReference type="InterPro" id="IPR041679">
    <property type="entry name" value="DNA2/NAM7-like_C"/>
</dbReference>
<dbReference type="OrthoDB" id="6513042at2759"/>
<dbReference type="GO" id="GO:0003723">
    <property type="term" value="F:RNA binding"/>
    <property type="evidence" value="ECO:0007669"/>
    <property type="project" value="InterPro"/>
</dbReference>
<dbReference type="Proteomes" id="UP000606786">
    <property type="component" value="Unassembled WGS sequence"/>
</dbReference>
<dbReference type="SUPFAM" id="SSF52540">
    <property type="entry name" value="P-loop containing nucleoside triphosphate hydrolases"/>
    <property type="match status" value="1"/>
</dbReference>
<proteinExistence type="predicted"/>
<sequence length="809" mass="92716">MAKKSRKTLSIAFEKEAIGQFLLHLYDLQTEKPETDWSISKQEVRTAFLEFLNLPENVVIRKRMPKIPAKEIGVLLRRTAYLIDKPKGCEFFCIRIKKFLQFKEINELHQEFEKKLVMYNAENQKLHRLSTKSNFHITTGLPQFLPTPEILSLKKGNYPDEALCVFSPKFADYLNGGGIFTPENMFDAMKMLLRIEDMNILHRYHLLIQRNVKLAQSSDRYIFTLSGKSRHLGCANDDLLSRFNRVLVIPECKETNLLPKREYLDFLMSGSLDFKSTSIAIETTFLGRIEMVEGKQVTLVMDGNIKLEPKPRYLIIFYPARVTLRYQYNALEIYKKDQEVLNRFLFPEPSNAPTLSEICLSFYNKNIAANPEQKQAVKNIVSISKNKHLSSPFVIFGPPGTGKTSMMVETILQLLLHEPDAKILVTAGPNCACDEIALRICNALALGKEPRSQILARVYCFSQEQRRENMNKLLLEYSNMYDWHFYPDLEVLQSYRVVVCTLSAVGKLAMGSLKHFTHVFHDEAGACSLSESLVGLVSALGEKSQLIIAGDHKQLGAIVKSDRAEQLGLGVSLMERLLDRKCYDVVVDGDNEQYERSIQTRLCRNFRSHPAIVKLFSHLYYEDKLLAMAPKEQTNWAENWKVLKDKDFPILFQSVRGKEEVDEDTGSLANWKEVLQVMRYVDDLLENGLGDGRKLEESDIGIISPYRNQYMTIQEELNVARKFQIETGSAEIYRGKEKAVIIASFVRSRTKSIGFLKNPKRLNVILSRAKSLLILIGNDETLSQQGDYEFIIKECQRRGNFLPDPTAFL</sequence>
<protein>
    <submittedName>
        <fullName evidence="4">(Mediterranean fruit fly) hypothetical protein</fullName>
    </submittedName>
</protein>
<evidence type="ECO:0000313" key="4">
    <source>
        <dbReference type="EMBL" id="CAD7012025.1"/>
    </source>
</evidence>
<feature type="domain" description="DNA2/NAM7 helicase helicase" evidence="2">
    <location>
        <begin position="370"/>
        <end position="476"/>
    </location>
</feature>
<reference evidence="4" key="1">
    <citation type="submission" date="2020-11" db="EMBL/GenBank/DDBJ databases">
        <authorList>
            <person name="Whitehead M."/>
        </authorList>
    </citation>
    <scope>NUCLEOTIDE SEQUENCE</scope>
    <source>
        <strain evidence="4">EGII</strain>
    </source>
</reference>
<keyword evidence="5" id="KW-1185">Reference proteome</keyword>
<dbReference type="GO" id="GO:0043186">
    <property type="term" value="C:P granule"/>
    <property type="evidence" value="ECO:0007669"/>
    <property type="project" value="TreeGrafter"/>
</dbReference>
<dbReference type="InterPro" id="IPR026122">
    <property type="entry name" value="MOV-10/SDE3_DEXXQ/H-box"/>
</dbReference>
<name>A0A811V814_CERCA</name>
<dbReference type="Gene3D" id="3.40.50.300">
    <property type="entry name" value="P-loop containing nucleotide triphosphate hydrolases"/>
    <property type="match status" value="2"/>
</dbReference>
<dbReference type="GO" id="GO:0005829">
    <property type="term" value="C:cytosol"/>
    <property type="evidence" value="ECO:0007669"/>
    <property type="project" value="TreeGrafter"/>
</dbReference>
<dbReference type="Pfam" id="PF13086">
    <property type="entry name" value="AAA_11"/>
    <property type="match status" value="2"/>
</dbReference>
<feature type="domain" description="DNA2/NAM7 helicase helicase" evidence="2">
    <location>
        <begin position="490"/>
        <end position="561"/>
    </location>
</feature>
<accession>A0A811V814</accession>
<dbReference type="InterPro" id="IPR045055">
    <property type="entry name" value="DNA2/NAM7-like"/>
</dbReference>
<evidence type="ECO:0000256" key="1">
    <source>
        <dbReference type="ARBA" id="ARBA00023158"/>
    </source>
</evidence>
<evidence type="ECO:0000313" key="5">
    <source>
        <dbReference type="Proteomes" id="UP000606786"/>
    </source>
</evidence>
<dbReference type="CDD" id="cd18808">
    <property type="entry name" value="SF1_C_Upf1"/>
    <property type="match status" value="1"/>
</dbReference>
<dbReference type="CDD" id="cd18038">
    <property type="entry name" value="DEXXQc_Helz-like"/>
    <property type="match status" value="1"/>
</dbReference>
<dbReference type="InterPro" id="IPR047187">
    <property type="entry name" value="SF1_C_Upf1"/>
</dbReference>
<dbReference type="AlphaFoldDB" id="A0A811V814"/>
<keyword evidence="1" id="KW-0943">RNA-mediated gene silencing</keyword>
<dbReference type="InterPro" id="IPR041677">
    <property type="entry name" value="DNA2/NAM7_AAA_11"/>
</dbReference>
<dbReference type="PANTHER" id="PTHR10887:SF419">
    <property type="entry name" value="RNA HELICASE MOV10L1"/>
    <property type="match status" value="1"/>
</dbReference>
<feature type="domain" description="DNA2/NAM7 helicase-like C-terminal" evidence="3">
    <location>
        <begin position="571"/>
        <end position="779"/>
    </location>
</feature>